<evidence type="ECO:0000256" key="4">
    <source>
        <dbReference type="ARBA" id="ARBA00022989"/>
    </source>
</evidence>
<dbReference type="GO" id="GO:0005886">
    <property type="term" value="C:plasma membrane"/>
    <property type="evidence" value="ECO:0007669"/>
    <property type="project" value="UniProtKB-SubCell"/>
</dbReference>
<evidence type="ECO:0000256" key="2">
    <source>
        <dbReference type="ARBA" id="ARBA00008432"/>
    </source>
</evidence>
<comment type="subcellular location">
    <subcellularLocation>
        <location evidence="1">Cell membrane</location>
        <topology evidence="1">Multi-pass membrane protein</topology>
    </subcellularLocation>
</comment>
<sequence length="400" mass="41607">MAAPEHPPNARGGSNRALLLATVAFAVSFSAWSLIAPLAKTFQDNLDLSNTRTLFLNAVPVVLGSLLRIPFGALTDRYGGRRVFTAILLFSAAPAALFGFVDSYWGLLVVGFFLGVAGASFAVGVPFVAGWFPKERQGFALGVYGMGNIGTAVAAFGAPAINKHWGRPTLGVVAALVALVTAVVFSVLAENPPRPGAPTRYGDVIRAGWRLYRLALLYFVTFGGFVAMAIFLPKLLKDWFGYSLTDAGLRAAGFAVIATLARPLGGWLSDRIGATTVLVVAFIGTGINAAALTLLAGNPRIVPVTLSFLTLAAFLGSGNGAVFKLVPHEFPDATGAATGIVGAAGGLGGFFPPIVMGIVKDHFDTYALGFVGLFAFCLFCLAVVVAMRRGRHGAPTPVTG</sequence>
<feature type="transmembrane region" description="Helical" evidence="7">
    <location>
        <begin position="365"/>
        <end position="387"/>
    </location>
</feature>
<dbReference type="GO" id="GO:0042128">
    <property type="term" value="P:nitrate assimilation"/>
    <property type="evidence" value="ECO:0007669"/>
    <property type="project" value="UniProtKB-KW"/>
</dbReference>
<feature type="transmembrane region" description="Helical" evidence="7">
    <location>
        <begin position="139"/>
        <end position="158"/>
    </location>
</feature>
<comment type="similarity">
    <text evidence="2">Belongs to the major facilitator superfamily. Nitrate/nitrite porter (TC 2.A.1.8) family.</text>
</comment>
<evidence type="ECO:0000256" key="6">
    <source>
        <dbReference type="ARBA" id="ARBA00023136"/>
    </source>
</evidence>
<dbReference type="PROSITE" id="PS50850">
    <property type="entry name" value="MFS"/>
    <property type="match status" value="1"/>
</dbReference>
<evidence type="ECO:0000256" key="5">
    <source>
        <dbReference type="ARBA" id="ARBA00023063"/>
    </source>
</evidence>
<dbReference type="InterPro" id="IPR036259">
    <property type="entry name" value="MFS_trans_sf"/>
</dbReference>
<reference evidence="9 10" key="1">
    <citation type="submission" date="2018-07" db="EMBL/GenBank/DDBJ databases">
        <title>High-quality-draft genome sequence of Gaiella occulta.</title>
        <authorList>
            <person name="Severino R."/>
            <person name="Froufe H.J.C."/>
            <person name="Rainey F.A."/>
            <person name="Barroso C."/>
            <person name="Albuquerque L."/>
            <person name="Lobo-Da-Cunha A."/>
            <person name="Da Costa M.S."/>
            <person name="Egas C."/>
        </authorList>
    </citation>
    <scope>NUCLEOTIDE SEQUENCE [LARGE SCALE GENOMIC DNA]</scope>
    <source>
        <strain evidence="9 10">F2-233</strain>
    </source>
</reference>
<dbReference type="Pfam" id="PF07690">
    <property type="entry name" value="MFS_1"/>
    <property type="match status" value="1"/>
</dbReference>
<keyword evidence="4 7" id="KW-1133">Transmembrane helix</keyword>
<keyword evidence="3 7" id="KW-0812">Transmembrane</keyword>
<dbReference type="OrthoDB" id="9771451at2"/>
<dbReference type="InterPro" id="IPR011701">
    <property type="entry name" value="MFS"/>
</dbReference>
<feature type="transmembrane region" description="Helical" evidence="7">
    <location>
        <begin position="17"/>
        <end position="39"/>
    </location>
</feature>
<feature type="transmembrane region" description="Helical" evidence="7">
    <location>
        <begin position="211"/>
        <end position="233"/>
    </location>
</feature>
<feature type="transmembrane region" description="Helical" evidence="7">
    <location>
        <begin position="170"/>
        <end position="190"/>
    </location>
</feature>
<proteinExistence type="inferred from homology"/>
<feature type="transmembrane region" description="Helical" evidence="7">
    <location>
        <begin position="54"/>
        <end position="71"/>
    </location>
</feature>
<feature type="transmembrane region" description="Helical" evidence="7">
    <location>
        <begin position="272"/>
        <end position="295"/>
    </location>
</feature>
<dbReference type="GO" id="GO:0015112">
    <property type="term" value="F:nitrate transmembrane transporter activity"/>
    <property type="evidence" value="ECO:0007669"/>
    <property type="project" value="InterPro"/>
</dbReference>
<dbReference type="CDD" id="cd17341">
    <property type="entry name" value="MFS_NRT2_like"/>
    <property type="match status" value="1"/>
</dbReference>
<reference evidence="10" key="2">
    <citation type="journal article" date="2019" name="MicrobiologyOpen">
        <title>High-quality draft genome sequence of Gaiella occulta isolated from a 150 meter deep mineral water borehole and comparison with the genome sequences of other deep-branching lineages of the phylum Actinobacteria.</title>
        <authorList>
            <person name="Severino R."/>
            <person name="Froufe H.J.C."/>
            <person name="Barroso C."/>
            <person name="Albuquerque L."/>
            <person name="Lobo-da-Cunha A."/>
            <person name="da Costa M.S."/>
            <person name="Egas C."/>
        </authorList>
    </citation>
    <scope>NUCLEOTIDE SEQUENCE [LARGE SCALE GENOMIC DNA]</scope>
    <source>
        <strain evidence="10">F2-233</strain>
    </source>
</reference>
<evidence type="ECO:0000313" key="10">
    <source>
        <dbReference type="Proteomes" id="UP000254134"/>
    </source>
</evidence>
<dbReference type="EMBL" id="QQZY01000009">
    <property type="protein sequence ID" value="RDI73498.1"/>
    <property type="molecule type" value="Genomic_DNA"/>
</dbReference>
<dbReference type="SUPFAM" id="SSF103473">
    <property type="entry name" value="MFS general substrate transporter"/>
    <property type="match status" value="1"/>
</dbReference>
<evidence type="ECO:0000256" key="7">
    <source>
        <dbReference type="SAM" id="Phobius"/>
    </source>
</evidence>
<dbReference type="Proteomes" id="UP000254134">
    <property type="component" value="Unassembled WGS sequence"/>
</dbReference>
<comment type="caution">
    <text evidence="9">The sequence shown here is derived from an EMBL/GenBank/DDBJ whole genome shotgun (WGS) entry which is preliminary data.</text>
</comment>
<evidence type="ECO:0000256" key="1">
    <source>
        <dbReference type="ARBA" id="ARBA00004651"/>
    </source>
</evidence>
<keyword evidence="5" id="KW-0534">Nitrate assimilation</keyword>
<dbReference type="AlphaFoldDB" id="A0A7M2YVP9"/>
<evidence type="ECO:0000313" key="9">
    <source>
        <dbReference type="EMBL" id="RDI73498.1"/>
    </source>
</evidence>
<feature type="transmembrane region" description="Helical" evidence="7">
    <location>
        <begin position="107"/>
        <end position="132"/>
    </location>
</feature>
<evidence type="ECO:0000256" key="3">
    <source>
        <dbReference type="ARBA" id="ARBA00022692"/>
    </source>
</evidence>
<dbReference type="Gene3D" id="1.20.1250.20">
    <property type="entry name" value="MFS general substrate transporter like domains"/>
    <property type="match status" value="2"/>
</dbReference>
<feature type="transmembrane region" description="Helical" evidence="7">
    <location>
        <begin position="83"/>
        <end position="101"/>
    </location>
</feature>
<feature type="transmembrane region" description="Helical" evidence="7">
    <location>
        <begin position="301"/>
        <end position="323"/>
    </location>
</feature>
<keyword evidence="10" id="KW-1185">Reference proteome</keyword>
<feature type="transmembrane region" description="Helical" evidence="7">
    <location>
        <begin position="335"/>
        <end position="359"/>
    </location>
</feature>
<evidence type="ECO:0000259" key="8">
    <source>
        <dbReference type="PROSITE" id="PS50850"/>
    </source>
</evidence>
<dbReference type="PANTHER" id="PTHR23515">
    <property type="entry name" value="HIGH-AFFINITY NITRATE TRANSPORTER 2.3"/>
    <property type="match status" value="1"/>
</dbReference>
<organism evidence="9 10">
    <name type="scientific">Gaiella occulta</name>
    <dbReference type="NCBI Taxonomy" id="1002870"/>
    <lineage>
        <taxon>Bacteria</taxon>
        <taxon>Bacillati</taxon>
        <taxon>Actinomycetota</taxon>
        <taxon>Thermoleophilia</taxon>
        <taxon>Gaiellales</taxon>
        <taxon>Gaiellaceae</taxon>
        <taxon>Gaiella</taxon>
    </lineage>
</organism>
<dbReference type="RefSeq" id="WP_114797243.1">
    <property type="nucleotide sequence ID" value="NZ_QQZY01000009.1"/>
</dbReference>
<keyword evidence="6 7" id="KW-0472">Membrane</keyword>
<accession>A0A7M2YVP9</accession>
<feature type="domain" description="Major facilitator superfamily (MFS) profile" evidence="8">
    <location>
        <begin position="17"/>
        <end position="392"/>
    </location>
</feature>
<dbReference type="InterPro" id="IPR044772">
    <property type="entry name" value="NO3_transporter"/>
</dbReference>
<gene>
    <name evidence="9" type="ORF">Gocc_2854</name>
</gene>
<feature type="transmembrane region" description="Helical" evidence="7">
    <location>
        <begin position="239"/>
        <end position="260"/>
    </location>
</feature>
<dbReference type="InterPro" id="IPR020846">
    <property type="entry name" value="MFS_dom"/>
</dbReference>
<protein>
    <submittedName>
        <fullName evidence="9">Nitrate/nitrite transporter</fullName>
    </submittedName>
</protein>
<name>A0A7M2YVP9_9ACTN</name>